<evidence type="ECO:0000313" key="3">
    <source>
        <dbReference type="EMBL" id="MFC0308275.1"/>
    </source>
</evidence>
<evidence type="ECO:0000259" key="2">
    <source>
        <dbReference type="Pfam" id="PF01755"/>
    </source>
</evidence>
<dbReference type="InterPro" id="IPR002654">
    <property type="entry name" value="Glyco_trans_25"/>
</dbReference>
<dbReference type="RefSeq" id="WP_382367926.1">
    <property type="nucleotide sequence ID" value="NZ_JBHLWB010000001.1"/>
</dbReference>
<dbReference type="CDD" id="cd06532">
    <property type="entry name" value="Glyco_transf_25"/>
    <property type="match status" value="1"/>
</dbReference>
<keyword evidence="1" id="KW-0812">Transmembrane</keyword>
<proteinExistence type="predicted"/>
<keyword evidence="1" id="KW-0472">Membrane</keyword>
<reference evidence="3 4" key="1">
    <citation type="submission" date="2024-09" db="EMBL/GenBank/DDBJ databases">
        <authorList>
            <person name="Sun Q."/>
            <person name="Mori K."/>
        </authorList>
    </citation>
    <scope>NUCLEOTIDE SEQUENCE [LARGE SCALE GENOMIC DNA]</scope>
    <source>
        <strain evidence="3 4">CCM 7539</strain>
    </source>
</reference>
<comment type="caution">
    <text evidence="3">The sequence shown here is derived from an EMBL/GenBank/DDBJ whole genome shotgun (WGS) entry which is preliminary data.</text>
</comment>
<feature type="transmembrane region" description="Helical" evidence="1">
    <location>
        <begin position="258"/>
        <end position="279"/>
    </location>
</feature>
<keyword evidence="1" id="KW-1133">Transmembrane helix</keyword>
<gene>
    <name evidence="3" type="ORF">ACFFHK_00955</name>
</gene>
<evidence type="ECO:0000313" key="4">
    <source>
        <dbReference type="Proteomes" id="UP001589767"/>
    </source>
</evidence>
<organism evidence="3 4">
    <name type="scientific">Gallibacterium trehalosifermentans</name>
    <dbReference type="NCBI Taxonomy" id="516935"/>
    <lineage>
        <taxon>Bacteria</taxon>
        <taxon>Pseudomonadati</taxon>
        <taxon>Pseudomonadota</taxon>
        <taxon>Gammaproteobacteria</taxon>
        <taxon>Pasteurellales</taxon>
        <taxon>Pasteurellaceae</taxon>
        <taxon>Gallibacterium</taxon>
    </lineage>
</organism>
<keyword evidence="4" id="KW-1185">Reference proteome</keyword>
<evidence type="ECO:0000256" key="1">
    <source>
        <dbReference type="SAM" id="Phobius"/>
    </source>
</evidence>
<dbReference type="Proteomes" id="UP001589767">
    <property type="component" value="Unassembled WGS sequence"/>
</dbReference>
<dbReference type="EMBL" id="JBHLWB010000001">
    <property type="protein sequence ID" value="MFC0308275.1"/>
    <property type="molecule type" value="Genomic_DNA"/>
</dbReference>
<accession>A0ABV6GY37</accession>
<dbReference type="Pfam" id="PF01755">
    <property type="entry name" value="Glyco_transf_25"/>
    <property type="match status" value="1"/>
</dbReference>
<name>A0ABV6GY37_9PAST</name>
<feature type="domain" description="Glycosyl transferase family 25" evidence="2">
    <location>
        <begin position="9"/>
        <end position="198"/>
    </location>
</feature>
<protein>
    <submittedName>
        <fullName evidence="3">Glycosyltransferase family 25 protein</fullName>
    </submittedName>
</protein>
<sequence length="300" mass="35321">MINNLKYTKWVLSLASAKERREKFFSQKHAKDFKVYNAINGKLEKNFIEENFDFSKAETLYQRKISLGEAACTLSHLAIWKEIIKDDEIKFSIICEDDAVFSESYPILEKILSDWFESGRINDVAFIIFGESKIPTFNRKIRHRIGYPMQFFAQKYKLNQNYSCSSSVYVGEISKNYTCGTVGYVVSSQFIKNLMAKMINDKPFWLADDFEVIRTLISNNDLLTGANIWHLQPRLVKEDQILVSELEQERKNLQRKGVFYIVWQYVKFILKCPVLYTFLRWNTMNRARKNKKLANIKKSL</sequence>